<evidence type="ECO:0000256" key="1">
    <source>
        <dbReference type="ARBA" id="ARBA00001936"/>
    </source>
</evidence>
<evidence type="ECO:0000256" key="10">
    <source>
        <dbReference type="ARBA" id="ARBA00022968"/>
    </source>
</evidence>
<dbReference type="InterPro" id="IPR029044">
    <property type="entry name" value="Nucleotide-diphossugar_trans"/>
</dbReference>
<dbReference type="GO" id="GO:0000139">
    <property type="term" value="C:Golgi membrane"/>
    <property type="evidence" value="ECO:0007669"/>
    <property type="project" value="UniProtKB-SubCell"/>
</dbReference>
<dbReference type="PANTHER" id="PTHR11675">
    <property type="entry name" value="N-ACETYLGALACTOSAMINYLTRANSFERASE"/>
    <property type="match status" value="1"/>
</dbReference>
<evidence type="ECO:0000259" key="18">
    <source>
        <dbReference type="SMART" id="SM00458"/>
    </source>
</evidence>
<comment type="caution">
    <text evidence="19">The sequence shown here is derived from an EMBL/GenBank/DDBJ whole genome shotgun (WGS) entry which is preliminary data.</text>
</comment>
<comment type="similarity">
    <text evidence="4 16">Belongs to the glycosyltransferase 2 family. GalNAc-T subfamily.</text>
</comment>
<evidence type="ECO:0000256" key="9">
    <source>
        <dbReference type="ARBA" id="ARBA00022734"/>
    </source>
</evidence>
<evidence type="ECO:0000256" key="14">
    <source>
        <dbReference type="ARBA" id="ARBA00023157"/>
    </source>
</evidence>
<evidence type="ECO:0000256" key="3">
    <source>
        <dbReference type="ARBA" id="ARBA00004922"/>
    </source>
</evidence>
<evidence type="ECO:0000256" key="15">
    <source>
        <dbReference type="ARBA" id="ARBA00023211"/>
    </source>
</evidence>
<feature type="region of interest" description="Disordered" evidence="17">
    <location>
        <begin position="40"/>
        <end position="64"/>
    </location>
</feature>
<dbReference type="SUPFAM" id="SSF50370">
    <property type="entry name" value="Ricin B-like lectins"/>
    <property type="match status" value="1"/>
</dbReference>
<dbReference type="Gene3D" id="2.80.10.50">
    <property type="match status" value="1"/>
</dbReference>
<dbReference type="SUPFAM" id="SSF53448">
    <property type="entry name" value="Nucleotide-diphospho-sugar transferases"/>
    <property type="match status" value="1"/>
</dbReference>
<dbReference type="EC" id="2.4.1.-" evidence="16"/>
<evidence type="ECO:0000256" key="13">
    <source>
        <dbReference type="ARBA" id="ARBA00023136"/>
    </source>
</evidence>
<keyword evidence="7 16" id="KW-0812">Transmembrane</keyword>
<feature type="domain" description="Ricin B lectin" evidence="18">
    <location>
        <begin position="468"/>
        <end position="590"/>
    </location>
</feature>
<dbReference type="UniPathway" id="UPA00378"/>
<keyword evidence="14 16" id="KW-1015">Disulfide bond</keyword>
<dbReference type="Pfam" id="PF02709">
    <property type="entry name" value="Glyco_transf_7C"/>
    <property type="match status" value="1"/>
</dbReference>
<keyword evidence="11 16" id="KW-1133">Transmembrane helix</keyword>
<organism evidence="19 20">
    <name type="scientific">Brachionus calyciflorus</name>
    <dbReference type="NCBI Taxonomy" id="104777"/>
    <lineage>
        <taxon>Eukaryota</taxon>
        <taxon>Metazoa</taxon>
        <taxon>Spiralia</taxon>
        <taxon>Gnathifera</taxon>
        <taxon>Rotifera</taxon>
        <taxon>Eurotatoria</taxon>
        <taxon>Monogononta</taxon>
        <taxon>Pseudotrocha</taxon>
        <taxon>Ploima</taxon>
        <taxon>Brachionidae</taxon>
        <taxon>Brachionus</taxon>
    </lineage>
</organism>
<dbReference type="GO" id="GO:0030246">
    <property type="term" value="F:carbohydrate binding"/>
    <property type="evidence" value="ECO:0007669"/>
    <property type="project" value="UniProtKB-KW"/>
</dbReference>
<gene>
    <name evidence="19" type="ORF">OXX778_LOCUS5785</name>
</gene>
<evidence type="ECO:0000256" key="17">
    <source>
        <dbReference type="SAM" id="MobiDB-lite"/>
    </source>
</evidence>
<evidence type="ECO:0000313" key="19">
    <source>
        <dbReference type="EMBL" id="CAF0787226.1"/>
    </source>
</evidence>
<comment type="cofactor">
    <cofactor evidence="1 16">
        <name>Mn(2+)</name>
        <dbReference type="ChEBI" id="CHEBI:29035"/>
    </cofactor>
</comment>
<dbReference type="OrthoDB" id="6072411at2759"/>
<dbReference type="GO" id="GO:0004653">
    <property type="term" value="F:polypeptide N-acetylgalactosaminyltransferase activity"/>
    <property type="evidence" value="ECO:0007669"/>
    <property type="project" value="TreeGrafter"/>
</dbReference>
<dbReference type="Gene3D" id="3.90.550.10">
    <property type="entry name" value="Spore Coat Polysaccharide Biosynthesis Protein SpsA, Chain A"/>
    <property type="match status" value="1"/>
</dbReference>
<dbReference type="PANTHER" id="PTHR11675:SF68">
    <property type="entry name" value="N-ACETYLGALACTOSAMINYLTRANSFERASE 7"/>
    <property type="match status" value="1"/>
</dbReference>
<keyword evidence="20" id="KW-1185">Reference proteome</keyword>
<evidence type="ECO:0000313" key="20">
    <source>
        <dbReference type="Proteomes" id="UP000663879"/>
    </source>
</evidence>
<reference evidence="19" key="1">
    <citation type="submission" date="2021-02" db="EMBL/GenBank/DDBJ databases">
        <authorList>
            <person name="Nowell W R."/>
        </authorList>
    </citation>
    <scope>NUCLEOTIDE SEQUENCE</scope>
    <source>
        <strain evidence="19">Ploen Becks lab</strain>
    </source>
</reference>
<feature type="transmembrane region" description="Helical" evidence="16">
    <location>
        <begin position="12"/>
        <end position="30"/>
    </location>
</feature>
<evidence type="ECO:0000256" key="8">
    <source>
        <dbReference type="ARBA" id="ARBA00022723"/>
    </source>
</evidence>
<dbReference type="InterPro" id="IPR027791">
    <property type="entry name" value="Galactosyl_T_C"/>
</dbReference>
<dbReference type="SMART" id="SM00458">
    <property type="entry name" value="RICIN"/>
    <property type="match status" value="1"/>
</dbReference>
<keyword evidence="12 16" id="KW-0333">Golgi apparatus</keyword>
<evidence type="ECO:0000256" key="2">
    <source>
        <dbReference type="ARBA" id="ARBA00004323"/>
    </source>
</evidence>
<keyword evidence="10" id="KW-0735">Signal-anchor</keyword>
<evidence type="ECO:0000256" key="11">
    <source>
        <dbReference type="ARBA" id="ARBA00022989"/>
    </source>
</evidence>
<dbReference type="GO" id="GO:0006493">
    <property type="term" value="P:protein O-linked glycosylation"/>
    <property type="evidence" value="ECO:0007669"/>
    <property type="project" value="TreeGrafter"/>
</dbReference>
<comment type="pathway">
    <text evidence="3 16">Protein modification; protein glycosylation.</text>
</comment>
<evidence type="ECO:0000256" key="6">
    <source>
        <dbReference type="ARBA" id="ARBA00022679"/>
    </source>
</evidence>
<evidence type="ECO:0000256" key="12">
    <source>
        <dbReference type="ARBA" id="ARBA00023034"/>
    </source>
</evidence>
<dbReference type="AlphaFoldDB" id="A0A813RTA2"/>
<name>A0A813RTA2_9BILA</name>
<dbReference type="EMBL" id="CAJNOC010000648">
    <property type="protein sequence ID" value="CAF0787226.1"/>
    <property type="molecule type" value="Genomic_DNA"/>
</dbReference>
<dbReference type="FunFam" id="3.90.550.10:FF:000021">
    <property type="entry name" value="Polypeptide N-acetylgalactosaminyltransferase"/>
    <property type="match status" value="1"/>
</dbReference>
<dbReference type="Pfam" id="PF00535">
    <property type="entry name" value="Glycos_transf_2"/>
    <property type="match status" value="1"/>
</dbReference>
<evidence type="ECO:0000256" key="5">
    <source>
        <dbReference type="ARBA" id="ARBA00022676"/>
    </source>
</evidence>
<keyword evidence="15 16" id="KW-0464">Manganese</keyword>
<dbReference type="InterPro" id="IPR045885">
    <property type="entry name" value="GalNAc-T"/>
</dbReference>
<feature type="compositionally biased region" description="Basic and acidic residues" evidence="17">
    <location>
        <begin position="40"/>
        <end position="50"/>
    </location>
</feature>
<dbReference type="GO" id="GO:0046872">
    <property type="term" value="F:metal ion binding"/>
    <property type="evidence" value="ECO:0007669"/>
    <property type="project" value="UniProtKB-KW"/>
</dbReference>
<keyword evidence="5 16" id="KW-0328">Glycosyltransferase</keyword>
<dbReference type="InterPro" id="IPR035992">
    <property type="entry name" value="Ricin_B-like_lectins"/>
</dbReference>
<sequence length="594" mass="68424">MVRLKYSAIAKLFAIFFCVVFILPSFFKLFDSQADFNENENHPRNLDRFKNSNNQDSPNRYGDNPENAAVFKEGIIGNYEPKLEPRSGPGEGGVPVHLQPEEKESADRTVREFGFNMVASDKISLDRRIKDTRPGECKYWHYPEISKLPTASVVIVFVNEGWSTLMRTVHSVLNTSPPELIADIILVDDYSNKEHLKDKLEKYIERFKGKVKLTRTTKREGLVRARVIGAEIATGDVIIVLDAHCECVTNWLPPLLTRIAVNRKTLAVPIVDGIDWNTMEHTDIYGNSLNRGIWEWGFLYKETQVPDKESKMHKQYSEPYWSPTHAGGLLAIDKKWFFELGGYDPGIKIWGGEQYELSFKVWQCGGIVEWVPCSHVAHIYRGPRTESVHPPGGNPHQTSINHMRVAEVWMDEYKEYYYIREPQIRRLDYGDISEQLAIKQKLQCKSFKWFMENIAYDLPKKFPLPPKNKVWGECVNQKHRVCLDVRGAGFGQPIGVSGCHHQLGNQLFRLNVEGELSSGEHCFVSDKNIVKKKFCLNYEGIWNPVGEWQYDNENKTIKSSKEKTCLSTDGSNLTLEPCDNSNLNQKWEWKEIYY</sequence>
<proteinExistence type="inferred from homology"/>
<evidence type="ECO:0000256" key="4">
    <source>
        <dbReference type="ARBA" id="ARBA00005680"/>
    </source>
</evidence>
<evidence type="ECO:0000256" key="7">
    <source>
        <dbReference type="ARBA" id="ARBA00022692"/>
    </source>
</evidence>
<dbReference type="PROSITE" id="PS50231">
    <property type="entry name" value="RICIN_B_LECTIN"/>
    <property type="match status" value="1"/>
</dbReference>
<dbReference type="Proteomes" id="UP000663879">
    <property type="component" value="Unassembled WGS sequence"/>
</dbReference>
<dbReference type="CDD" id="cd02510">
    <property type="entry name" value="pp-GalNAc-T"/>
    <property type="match status" value="1"/>
</dbReference>
<keyword evidence="9 16" id="KW-0430">Lectin</keyword>
<protein>
    <recommendedName>
        <fullName evidence="16">Polypeptide N-acetylgalactosaminyltransferase</fullName>
        <ecNumber evidence="16">2.4.1.-</ecNumber>
    </recommendedName>
    <alternativeName>
        <fullName evidence="16">Protein-UDP acetylgalactosaminyltransferase</fullName>
    </alternativeName>
</protein>
<comment type="subcellular location">
    <subcellularLocation>
        <location evidence="2 16">Golgi apparatus membrane</location>
        <topology evidence="2 16">Single-pass type II membrane protein</topology>
    </subcellularLocation>
</comment>
<dbReference type="InterPro" id="IPR000772">
    <property type="entry name" value="Ricin_B_lectin"/>
</dbReference>
<evidence type="ECO:0000256" key="16">
    <source>
        <dbReference type="RuleBase" id="RU361242"/>
    </source>
</evidence>
<keyword evidence="13 16" id="KW-0472">Membrane</keyword>
<accession>A0A813RTA2</accession>
<dbReference type="Pfam" id="PF00652">
    <property type="entry name" value="Ricin_B_lectin"/>
    <property type="match status" value="1"/>
</dbReference>
<keyword evidence="8" id="KW-0479">Metal-binding</keyword>
<dbReference type="InterPro" id="IPR001173">
    <property type="entry name" value="Glyco_trans_2-like"/>
</dbReference>
<keyword evidence="6 16" id="KW-0808">Transferase</keyword>